<organism evidence="10 11">
    <name type="scientific">Aquamicrobium zhengzhouense</name>
    <dbReference type="NCBI Taxonomy" id="2781738"/>
    <lineage>
        <taxon>Bacteria</taxon>
        <taxon>Pseudomonadati</taxon>
        <taxon>Pseudomonadota</taxon>
        <taxon>Alphaproteobacteria</taxon>
        <taxon>Hyphomicrobiales</taxon>
        <taxon>Phyllobacteriaceae</taxon>
        <taxon>Aquamicrobium</taxon>
    </lineage>
</organism>
<keyword evidence="5" id="KW-0235">DNA replication</keyword>
<dbReference type="EC" id="2.7.7.7" evidence="1"/>
<comment type="similarity">
    <text evidence="7">Belongs to the DNA polymerase HolA subunit family.</text>
</comment>
<keyword evidence="6" id="KW-0239">DNA-directed DNA polymerase</keyword>
<name>A0ABS0SHG8_9HYPH</name>
<dbReference type="InterPro" id="IPR027417">
    <property type="entry name" value="P-loop_NTPase"/>
</dbReference>
<evidence type="ECO:0000256" key="8">
    <source>
        <dbReference type="ARBA" id="ARBA00049244"/>
    </source>
</evidence>
<evidence type="ECO:0000259" key="9">
    <source>
        <dbReference type="Pfam" id="PF06144"/>
    </source>
</evidence>
<evidence type="ECO:0000256" key="5">
    <source>
        <dbReference type="ARBA" id="ARBA00022705"/>
    </source>
</evidence>
<evidence type="ECO:0000256" key="3">
    <source>
        <dbReference type="ARBA" id="ARBA00022679"/>
    </source>
</evidence>
<evidence type="ECO:0000256" key="1">
    <source>
        <dbReference type="ARBA" id="ARBA00012417"/>
    </source>
</evidence>
<protein>
    <recommendedName>
        <fullName evidence="2">DNA polymerase III subunit delta</fullName>
        <ecNumber evidence="1">2.7.7.7</ecNumber>
    </recommendedName>
</protein>
<dbReference type="RefSeq" id="WP_198477673.1">
    <property type="nucleotide sequence ID" value="NZ_JADGMQ010000013.1"/>
</dbReference>
<evidence type="ECO:0000313" key="11">
    <source>
        <dbReference type="Proteomes" id="UP000601789"/>
    </source>
</evidence>
<dbReference type="Gene3D" id="1.10.8.60">
    <property type="match status" value="1"/>
</dbReference>
<dbReference type="InterPro" id="IPR008921">
    <property type="entry name" value="DNA_pol3_clamp-load_cplx_C"/>
</dbReference>
<evidence type="ECO:0000313" key="10">
    <source>
        <dbReference type="EMBL" id="MBI1622136.1"/>
    </source>
</evidence>
<dbReference type="InterPro" id="IPR005790">
    <property type="entry name" value="DNA_polIII_delta"/>
</dbReference>
<gene>
    <name evidence="10" type="ORF">IOD40_15865</name>
</gene>
<reference evidence="10 11" key="1">
    <citation type="submission" date="2020-10" db="EMBL/GenBank/DDBJ databases">
        <title>Aquamicrobium zhengzhouensis sp. nov., a exopolysaccharide producing bacterium isolated from farmland soil.</title>
        <authorList>
            <person name="Wang X."/>
        </authorList>
    </citation>
    <scope>NUCLEOTIDE SEQUENCE [LARGE SCALE GENOMIC DNA]</scope>
    <source>
        <strain evidence="11">cd-1</strain>
    </source>
</reference>
<dbReference type="Gene3D" id="3.40.50.300">
    <property type="entry name" value="P-loop containing nucleotide triphosphate hydrolases"/>
    <property type="match status" value="1"/>
</dbReference>
<dbReference type="PANTHER" id="PTHR34388">
    <property type="entry name" value="DNA POLYMERASE III SUBUNIT DELTA"/>
    <property type="match status" value="1"/>
</dbReference>
<dbReference type="Pfam" id="PF06144">
    <property type="entry name" value="DNA_pol3_delta"/>
    <property type="match status" value="1"/>
</dbReference>
<dbReference type="EMBL" id="JADGMQ010000013">
    <property type="protein sequence ID" value="MBI1622136.1"/>
    <property type="molecule type" value="Genomic_DNA"/>
</dbReference>
<accession>A0ABS0SHG8</accession>
<dbReference type="NCBIfam" id="TIGR01128">
    <property type="entry name" value="holA"/>
    <property type="match status" value="1"/>
</dbReference>
<keyword evidence="11" id="KW-1185">Reference proteome</keyword>
<dbReference type="SUPFAM" id="SSF48019">
    <property type="entry name" value="post-AAA+ oligomerization domain-like"/>
    <property type="match status" value="1"/>
</dbReference>
<dbReference type="PANTHER" id="PTHR34388:SF1">
    <property type="entry name" value="DNA POLYMERASE III SUBUNIT DELTA"/>
    <property type="match status" value="1"/>
</dbReference>
<keyword evidence="3" id="KW-0808">Transferase</keyword>
<comment type="catalytic activity">
    <reaction evidence="8">
        <text>DNA(n) + a 2'-deoxyribonucleoside 5'-triphosphate = DNA(n+1) + diphosphate</text>
        <dbReference type="Rhea" id="RHEA:22508"/>
        <dbReference type="Rhea" id="RHEA-COMP:17339"/>
        <dbReference type="Rhea" id="RHEA-COMP:17340"/>
        <dbReference type="ChEBI" id="CHEBI:33019"/>
        <dbReference type="ChEBI" id="CHEBI:61560"/>
        <dbReference type="ChEBI" id="CHEBI:173112"/>
        <dbReference type="EC" id="2.7.7.7"/>
    </reaction>
</comment>
<proteinExistence type="inferred from homology"/>
<evidence type="ECO:0000256" key="6">
    <source>
        <dbReference type="ARBA" id="ARBA00022932"/>
    </source>
</evidence>
<dbReference type="InterPro" id="IPR010372">
    <property type="entry name" value="DNA_pol3_delta_N"/>
</dbReference>
<evidence type="ECO:0000256" key="4">
    <source>
        <dbReference type="ARBA" id="ARBA00022695"/>
    </source>
</evidence>
<evidence type="ECO:0000256" key="7">
    <source>
        <dbReference type="ARBA" id="ARBA00034754"/>
    </source>
</evidence>
<sequence>MAQKKAHEVDSWLKKPDPDVRIVLIYGPDRGLVSERASAYVKQLGLDPEDPFSSVRLDAAEVEASPGRLTDEAGTVPMFSDRRLIWIKGAASQKQLVEEVKHLSASPPQDAVILIEAGDLKKGAGLRGILEPAVRCMALPCYADEGRSLDSIIDEVFSREGLSIAMDARHALKAGLGGDRIASRGEIEKIALYCHGQREVTLADIEAISGNVAGVSVDDAVDAVLIGNAPNFDTAFTRLVGSGSPAFLILAGAMRQFHALQMMRAEMDSSGKPASAAVASARPPVFFARRKLVESALQRWNAASIARALERLQAAVLLTRQRPDLTEATARQALIALVVEAGRGRR</sequence>
<keyword evidence="4" id="KW-0548">Nucleotidyltransferase</keyword>
<evidence type="ECO:0000256" key="2">
    <source>
        <dbReference type="ARBA" id="ARBA00017703"/>
    </source>
</evidence>
<feature type="domain" description="DNA polymerase III delta N-terminal" evidence="9">
    <location>
        <begin position="24"/>
        <end position="118"/>
    </location>
</feature>
<comment type="caution">
    <text evidence="10">The sequence shown here is derived from an EMBL/GenBank/DDBJ whole genome shotgun (WGS) entry which is preliminary data.</text>
</comment>
<dbReference type="Gene3D" id="1.20.272.10">
    <property type="match status" value="1"/>
</dbReference>
<dbReference type="SUPFAM" id="SSF52540">
    <property type="entry name" value="P-loop containing nucleoside triphosphate hydrolases"/>
    <property type="match status" value="1"/>
</dbReference>
<dbReference type="Proteomes" id="UP000601789">
    <property type="component" value="Unassembled WGS sequence"/>
</dbReference>